<dbReference type="AlphaFoldDB" id="A0A344LK57"/>
<organism evidence="1 2">
    <name type="scientific">Amycolatopsis albispora</name>
    <dbReference type="NCBI Taxonomy" id="1804986"/>
    <lineage>
        <taxon>Bacteria</taxon>
        <taxon>Bacillati</taxon>
        <taxon>Actinomycetota</taxon>
        <taxon>Actinomycetes</taxon>
        <taxon>Pseudonocardiales</taxon>
        <taxon>Pseudonocardiaceae</taxon>
        <taxon>Amycolatopsis</taxon>
    </lineage>
</organism>
<sequence>MTEAAAFTLAENWHGGFYELALELGPTSDARLARALTAFGEVVAVPAWYGSHDREPHEQAAVGCTFESLRRYQHLRGIVALPDGTPVVCGMVAIREDGGSDWLDFYLPLGALERAVPQVAAFPYPVDADGALAHLTWRWPIDDWLADIGRRLHARAGYSLGLIGEEVSGRVYAADLDGEPPPEQRGIGYLIPAHGEVRYWRATQ</sequence>
<reference evidence="1 2" key="1">
    <citation type="submission" date="2016-04" db="EMBL/GenBank/DDBJ databases">
        <title>Complete genome sequence and analysis of deep-sea sediment isolate, Amycolatopsis sp. WP1.</title>
        <authorList>
            <person name="Wang H."/>
            <person name="Chen S."/>
            <person name="Wu Q."/>
        </authorList>
    </citation>
    <scope>NUCLEOTIDE SEQUENCE [LARGE SCALE GENOMIC DNA]</scope>
    <source>
        <strain evidence="1 2">WP1</strain>
    </source>
</reference>
<dbReference type="Proteomes" id="UP000250434">
    <property type="component" value="Chromosome"/>
</dbReference>
<evidence type="ECO:0000313" key="2">
    <source>
        <dbReference type="Proteomes" id="UP000250434"/>
    </source>
</evidence>
<dbReference type="OrthoDB" id="3537565at2"/>
<accession>A0A344LK57</accession>
<name>A0A344LK57_9PSEU</name>
<gene>
    <name evidence="1" type="ORF">A4R43_12450</name>
</gene>
<keyword evidence="2" id="KW-1185">Reference proteome</keyword>
<dbReference type="KEGG" id="aab:A4R43_12450"/>
<proteinExistence type="predicted"/>
<protein>
    <submittedName>
        <fullName evidence="1">Uncharacterized protein</fullName>
    </submittedName>
</protein>
<dbReference type="EMBL" id="CP015163">
    <property type="protein sequence ID" value="AXB48431.1"/>
    <property type="molecule type" value="Genomic_DNA"/>
</dbReference>
<evidence type="ECO:0000313" key="1">
    <source>
        <dbReference type="EMBL" id="AXB48431.1"/>
    </source>
</evidence>